<protein>
    <submittedName>
        <fullName evidence="2">Transposase</fullName>
    </submittedName>
</protein>
<sequence>MKELACIPTLKRRRDARRKPAILLNQLSHVWADLKELRNFVTDRQTDGQTDRQTKRFIVKHQSVDSEVSGYGWVEKRLQFSSGGRKFGVYVCQGS</sequence>
<dbReference type="WBParaSite" id="HCON_00107180-00001">
    <property type="protein sequence ID" value="HCON_00107180-00001"/>
    <property type="gene ID" value="HCON_00107180"/>
</dbReference>
<accession>A0A7I5EAK3</accession>
<name>A0A7I5EAK3_HAECO</name>
<proteinExistence type="predicted"/>
<keyword evidence="1" id="KW-1185">Reference proteome</keyword>
<reference evidence="2" key="1">
    <citation type="submission" date="2020-12" db="UniProtKB">
        <authorList>
            <consortium name="WormBaseParasite"/>
        </authorList>
    </citation>
    <scope>IDENTIFICATION</scope>
    <source>
        <strain evidence="2">MHco3</strain>
    </source>
</reference>
<dbReference type="Proteomes" id="UP000025227">
    <property type="component" value="Unplaced"/>
</dbReference>
<organism evidence="1 2">
    <name type="scientific">Haemonchus contortus</name>
    <name type="common">Barber pole worm</name>
    <dbReference type="NCBI Taxonomy" id="6289"/>
    <lineage>
        <taxon>Eukaryota</taxon>
        <taxon>Metazoa</taxon>
        <taxon>Ecdysozoa</taxon>
        <taxon>Nematoda</taxon>
        <taxon>Chromadorea</taxon>
        <taxon>Rhabditida</taxon>
        <taxon>Rhabditina</taxon>
        <taxon>Rhabditomorpha</taxon>
        <taxon>Strongyloidea</taxon>
        <taxon>Trichostrongylidae</taxon>
        <taxon>Haemonchus</taxon>
    </lineage>
</organism>
<dbReference type="AlphaFoldDB" id="A0A7I5EAK3"/>
<evidence type="ECO:0000313" key="2">
    <source>
        <dbReference type="WBParaSite" id="HCON_00107180-00001"/>
    </source>
</evidence>
<evidence type="ECO:0000313" key="1">
    <source>
        <dbReference type="Proteomes" id="UP000025227"/>
    </source>
</evidence>